<dbReference type="GO" id="GO:0055037">
    <property type="term" value="C:recycling endosome"/>
    <property type="evidence" value="ECO:0007669"/>
    <property type="project" value="UniProtKB-SubCell"/>
</dbReference>
<reference evidence="9" key="1">
    <citation type="journal article" date="2020" name="G3 (Bethesda)">
        <title>High-Quality Assemblies for Three Invasive Social Wasps from the &lt;i&gt;Vespula&lt;/i&gt; Genus.</title>
        <authorList>
            <person name="Harrop T.W.R."/>
            <person name="Guhlin J."/>
            <person name="McLaughlin G.M."/>
            <person name="Permina E."/>
            <person name="Stockwell P."/>
            <person name="Gilligan J."/>
            <person name="Le Lec M.F."/>
            <person name="Gruber M.A.M."/>
            <person name="Quinn O."/>
            <person name="Lovegrove M."/>
            <person name="Duncan E.J."/>
            <person name="Remnant E.J."/>
            <person name="Van Eeckhoven J."/>
            <person name="Graham B."/>
            <person name="Knapp R.A."/>
            <person name="Langford K.W."/>
            <person name="Kronenberg Z."/>
            <person name="Press M.O."/>
            <person name="Eacker S.M."/>
            <person name="Wilson-Rankin E.E."/>
            <person name="Purcell J."/>
            <person name="Lester P.J."/>
            <person name="Dearden P.K."/>
        </authorList>
    </citation>
    <scope>NUCLEOTIDE SEQUENCE</scope>
    <source>
        <strain evidence="9">Linc-1</strain>
    </source>
</reference>
<keyword evidence="3" id="KW-0597">Phosphoprotein</keyword>
<dbReference type="Gene3D" id="2.60.40.150">
    <property type="entry name" value="C2 domain"/>
    <property type="match status" value="1"/>
</dbReference>
<gene>
    <name evidence="9" type="ORF">HZH68_010799</name>
</gene>
<feature type="region of interest" description="Disordered" evidence="6">
    <location>
        <begin position="284"/>
        <end position="447"/>
    </location>
</feature>
<dbReference type="InterPro" id="IPR019018">
    <property type="entry name" value="Rab-bd_FIP-RBD"/>
</dbReference>
<evidence type="ECO:0000256" key="1">
    <source>
        <dbReference type="ARBA" id="ARBA00004172"/>
    </source>
</evidence>
<dbReference type="Proteomes" id="UP000617340">
    <property type="component" value="Unassembled WGS sequence"/>
</dbReference>
<evidence type="ECO:0000256" key="5">
    <source>
        <dbReference type="ARBA" id="ARBA00022927"/>
    </source>
</evidence>
<dbReference type="EMBL" id="JACSDZ010000010">
    <property type="protein sequence ID" value="KAF7393980.1"/>
    <property type="molecule type" value="Genomic_DNA"/>
</dbReference>
<dbReference type="SUPFAM" id="SSF49562">
    <property type="entry name" value="C2 domain (Calcium/lipid-binding domain, CaLB)"/>
    <property type="match status" value="1"/>
</dbReference>
<dbReference type="GO" id="GO:0031267">
    <property type="term" value="F:small GTPase binding"/>
    <property type="evidence" value="ECO:0007669"/>
    <property type="project" value="InterPro"/>
</dbReference>
<dbReference type="Pfam" id="PF00168">
    <property type="entry name" value="C2"/>
    <property type="match status" value="1"/>
</dbReference>
<feature type="compositionally biased region" description="Basic and acidic residues" evidence="6">
    <location>
        <begin position="380"/>
        <end position="443"/>
    </location>
</feature>
<feature type="domain" description="FIP-RBD" evidence="8">
    <location>
        <begin position="465"/>
        <end position="527"/>
    </location>
</feature>
<keyword evidence="4" id="KW-0967">Endosome</keyword>
<accession>A0A834N315</accession>
<dbReference type="SUPFAM" id="SSF144270">
    <property type="entry name" value="Eferin C-derminal domain-like"/>
    <property type="match status" value="1"/>
</dbReference>
<dbReference type="PANTHER" id="PTHR15746:SF23">
    <property type="entry name" value="RAB11 INTERACTING PROTEIN, ISOFORM A"/>
    <property type="match status" value="1"/>
</dbReference>
<evidence type="ECO:0000313" key="9">
    <source>
        <dbReference type="EMBL" id="KAF7393980.1"/>
    </source>
</evidence>
<protein>
    <recommendedName>
        <fullName evidence="11">Rab11 family-interacting protein 2</fullName>
    </recommendedName>
</protein>
<evidence type="ECO:0000256" key="6">
    <source>
        <dbReference type="SAM" id="MobiDB-lite"/>
    </source>
</evidence>
<keyword evidence="10" id="KW-1185">Reference proteome</keyword>
<dbReference type="AlphaFoldDB" id="A0A834N315"/>
<dbReference type="PROSITE" id="PS51511">
    <property type="entry name" value="FIP_RBD"/>
    <property type="match status" value="1"/>
</dbReference>
<dbReference type="PROSITE" id="PS50004">
    <property type="entry name" value="C2"/>
    <property type="match status" value="1"/>
</dbReference>
<dbReference type="InterPro" id="IPR037789">
    <property type="entry name" value="FIP_classI"/>
</dbReference>
<comment type="caution">
    <text evidence="9">The sequence shown here is derived from an EMBL/GenBank/DDBJ whole genome shotgun (WGS) entry which is preliminary data.</text>
</comment>
<dbReference type="InterPro" id="IPR037245">
    <property type="entry name" value="FIP-RBD_C_sf"/>
</dbReference>
<dbReference type="FunFam" id="2.60.40.150:FF:000151">
    <property type="entry name" value="Rab11 family-interacting protein 1"/>
    <property type="match status" value="1"/>
</dbReference>
<evidence type="ECO:0000256" key="2">
    <source>
        <dbReference type="ARBA" id="ARBA00022448"/>
    </source>
</evidence>
<dbReference type="InterPro" id="IPR000008">
    <property type="entry name" value="C2_dom"/>
</dbReference>
<proteinExistence type="predicted"/>
<dbReference type="PANTHER" id="PTHR15746">
    <property type="entry name" value="RAB11-RELATED"/>
    <property type="match status" value="1"/>
</dbReference>
<feature type="compositionally biased region" description="Basic and acidic residues" evidence="6">
    <location>
        <begin position="343"/>
        <end position="353"/>
    </location>
</feature>
<organism evidence="9 10">
    <name type="scientific">Vespula germanica</name>
    <name type="common">German yellow jacket</name>
    <name type="synonym">Paravespula germanica</name>
    <dbReference type="NCBI Taxonomy" id="30212"/>
    <lineage>
        <taxon>Eukaryota</taxon>
        <taxon>Metazoa</taxon>
        <taxon>Ecdysozoa</taxon>
        <taxon>Arthropoda</taxon>
        <taxon>Hexapoda</taxon>
        <taxon>Insecta</taxon>
        <taxon>Pterygota</taxon>
        <taxon>Neoptera</taxon>
        <taxon>Endopterygota</taxon>
        <taxon>Hymenoptera</taxon>
        <taxon>Apocrita</taxon>
        <taxon>Aculeata</taxon>
        <taxon>Vespoidea</taxon>
        <taxon>Vespidae</taxon>
        <taxon>Vespinae</taxon>
        <taxon>Vespula</taxon>
    </lineage>
</organism>
<dbReference type="GO" id="GO:0045055">
    <property type="term" value="P:regulated exocytosis"/>
    <property type="evidence" value="ECO:0007669"/>
    <property type="project" value="TreeGrafter"/>
</dbReference>
<evidence type="ECO:0000256" key="4">
    <source>
        <dbReference type="ARBA" id="ARBA00022753"/>
    </source>
</evidence>
<feature type="domain" description="C2" evidence="7">
    <location>
        <begin position="1"/>
        <end position="107"/>
    </location>
</feature>
<dbReference type="InterPro" id="IPR035892">
    <property type="entry name" value="C2_domain_sf"/>
</dbReference>
<name>A0A834N315_VESGE</name>
<evidence type="ECO:0000259" key="8">
    <source>
        <dbReference type="PROSITE" id="PS51511"/>
    </source>
</evidence>
<sequence length="540" mass="60477">MWSPTHVQVTVQRAKGLLTKGKNKTNDCFVTIALGKEKYQTSVKEKASKDVEWHEECELAIPEQGNTAEIVLTALHRNFLGVDEFLGTVSIPLASFDVYERPKNRWYTLCSKPGKENAKDRGELEVRIGFIVKAGSLTDLTRKERHKSSLGQLSTAAQSIGGSLLSIGSIEKRKGLKKLAKSIGNRVKGKSKNKLNKENLDEREEEYGFRATSQEPGEADPGVISEDEDEFTFDDLSHKSSASSLNAPVAAVNGTKKSNSVTSVASAASFGRNNVGHEVRQTAPNAANVAPNKPPRFATSSSTSSLSKIDDQKEDEWGLKLYGKQSNAPKRWESTKLNNPKILIDEPKDDRSDLSPTHSPSPSSRFRDASEPPSPAPREIIQHRSNKEEKSSLIKDKFSREDKSKDKREERFVTRSPREEKNAKKDKKKDKENKIKEINEENRPSSSERIIIGGEDAFKGEHLTKHRLSHEILSQFDGKSREDLIELTLQLQAEVADKKKRMVDLEDYIDSLLLRVIECSPRLLQNPFQTQRRLSSPGHQ</sequence>
<dbReference type="GO" id="GO:0015031">
    <property type="term" value="P:protein transport"/>
    <property type="evidence" value="ECO:0007669"/>
    <property type="project" value="UniProtKB-KW"/>
</dbReference>
<dbReference type="SMART" id="SM00239">
    <property type="entry name" value="C2"/>
    <property type="match status" value="1"/>
</dbReference>
<dbReference type="Pfam" id="PF09457">
    <property type="entry name" value="RBD-FIP"/>
    <property type="match status" value="1"/>
</dbReference>
<feature type="region of interest" description="Disordered" evidence="6">
    <location>
        <begin position="187"/>
        <end position="225"/>
    </location>
</feature>
<evidence type="ECO:0000259" key="7">
    <source>
        <dbReference type="PROSITE" id="PS50004"/>
    </source>
</evidence>
<keyword evidence="5" id="KW-0653">Protein transport</keyword>
<comment type="subcellular location">
    <subcellularLocation>
        <location evidence="1">Recycling endosome</location>
    </subcellularLocation>
</comment>
<evidence type="ECO:0008006" key="11">
    <source>
        <dbReference type="Google" id="ProtNLM"/>
    </source>
</evidence>
<evidence type="ECO:0000313" key="10">
    <source>
        <dbReference type="Proteomes" id="UP000617340"/>
    </source>
</evidence>
<keyword evidence="2" id="KW-0813">Transport</keyword>
<feature type="compositionally biased region" description="Polar residues" evidence="6">
    <location>
        <begin position="354"/>
        <end position="364"/>
    </location>
</feature>
<dbReference type="Gene3D" id="1.20.5.2440">
    <property type="match status" value="1"/>
</dbReference>
<feature type="compositionally biased region" description="Basic and acidic residues" evidence="6">
    <location>
        <begin position="308"/>
        <end position="318"/>
    </location>
</feature>
<evidence type="ECO:0000256" key="3">
    <source>
        <dbReference type="ARBA" id="ARBA00022553"/>
    </source>
</evidence>